<dbReference type="GO" id="GO:0005737">
    <property type="term" value="C:cytoplasm"/>
    <property type="evidence" value="ECO:0007669"/>
    <property type="project" value="TreeGrafter"/>
</dbReference>
<dbReference type="GO" id="GO:0004725">
    <property type="term" value="F:protein tyrosine phosphatase activity"/>
    <property type="evidence" value="ECO:0007669"/>
    <property type="project" value="TreeGrafter"/>
</dbReference>
<dbReference type="PANTHER" id="PTHR10828">
    <property type="entry name" value="M-PHASE INDUCER PHOSPHATASE DUAL SPECIFICITY PHOSPHATASE CDC25"/>
    <property type="match status" value="1"/>
</dbReference>
<evidence type="ECO:0000313" key="2">
    <source>
        <dbReference type="EMBL" id="RKO97795.1"/>
    </source>
</evidence>
<reference evidence="4 5" key="1">
    <citation type="journal article" date="2018" name="Nat. Microbiol.">
        <title>Leveraging single-cell genomics to expand the fungal tree of life.</title>
        <authorList>
            <person name="Ahrendt S.R."/>
            <person name="Quandt C.A."/>
            <person name="Ciobanu D."/>
            <person name="Clum A."/>
            <person name="Salamov A."/>
            <person name="Andreopoulos B."/>
            <person name="Cheng J.F."/>
            <person name="Woyke T."/>
            <person name="Pelin A."/>
            <person name="Henrissat B."/>
            <person name="Reynolds N.K."/>
            <person name="Benny G.L."/>
            <person name="Smith M.E."/>
            <person name="James T.Y."/>
            <person name="Grigoriev I.V."/>
        </authorList>
    </citation>
    <scope>NUCLEOTIDE SEQUENCE [LARGE SCALE GENOMIC DNA]</scope>
    <source>
        <strain evidence="4 5">ATCC 52028</strain>
    </source>
</reference>
<sequence>IYDVRGDDFVGGHLKAAKNVPISTFVTSIPQIVDEVKGKDEVIVHCMQSQLRAVKAARALQAGLDASAKGSAPQVKIMEGGFSRWVHDFGDSDEVADYDVQLW</sequence>
<dbReference type="PROSITE" id="PS50206">
    <property type="entry name" value="RHODANESE_3"/>
    <property type="match status" value="1"/>
</dbReference>
<evidence type="ECO:0000313" key="3">
    <source>
        <dbReference type="EMBL" id="RKP00469.1"/>
    </source>
</evidence>
<feature type="non-terminal residue" evidence="3">
    <location>
        <position position="1"/>
    </location>
</feature>
<evidence type="ECO:0000313" key="5">
    <source>
        <dbReference type="Proteomes" id="UP000274922"/>
    </source>
</evidence>
<dbReference type="OrthoDB" id="102559at2759"/>
<evidence type="ECO:0000313" key="4">
    <source>
        <dbReference type="Proteomes" id="UP000268535"/>
    </source>
</evidence>
<dbReference type="EMBL" id="ML009165">
    <property type="protein sequence ID" value="RKO97795.1"/>
    <property type="molecule type" value="Genomic_DNA"/>
</dbReference>
<dbReference type="InterPro" id="IPR036873">
    <property type="entry name" value="Rhodanese-like_dom_sf"/>
</dbReference>
<reference evidence="3" key="2">
    <citation type="submission" date="2018-04" db="EMBL/GenBank/DDBJ databases">
        <title>Leveraging single-cell genomics to expand the Fungal Tree of Life.</title>
        <authorList>
            <consortium name="DOE Joint Genome Institute"/>
            <person name="Ahrendt S.R."/>
            <person name="Quandt C.A."/>
            <person name="Ciobanu D."/>
            <person name="Clum A."/>
            <person name="Salamov A."/>
            <person name="Andreopoulos B."/>
            <person name="Cheng J.-F."/>
            <person name="Woyke T."/>
            <person name="Pelin A."/>
            <person name="Henrissat B."/>
            <person name="Benny G.L."/>
            <person name="Smith M.E."/>
            <person name="James T.Y."/>
            <person name="Grigoriev I.V."/>
        </authorList>
    </citation>
    <scope>NUCLEOTIDE SEQUENCE</scope>
    <source>
        <strain evidence="3">ATCC 52028</strain>
    </source>
</reference>
<feature type="domain" description="Rhodanese" evidence="1">
    <location>
        <begin position="3"/>
        <end position="94"/>
    </location>
</feature>
<dbReference type="SUPFAM" id="SSF52821">
    <property type="entry name" value="Rhodanese/Cell cycle control phosphatase"/>
    <property type="match status" value="1"/>
</dbReference>
<name>A0A4V1IUG4_9FUNG</name>
<dbReference type="Pfam" id="PF00581">
    <property type="entry name" value="Rhodanese"/>
    <property type="match status" value="1"/>
</dbReference>
<dbReference type="PANTHER" id="PTHR10828:SF38">
    <property type="entry name" value="ARSENICAL-RESISTANCE PROTEIN 2-RELATED"/>
    <property type="match status" value="1"/>
</dbReference>
<protein>
    <recommendedName>
        <fullName evidence="1">Rhodanese domain-containing protein</fullName>
    </recommendedName>
</protein>
<dbReference type="AlphaFoldDB" id="A0A4V1IUG4"/>
<dbReference type="Proteomes" id="UP000274922">
    <property type="component" value="Unassembled WGS sequence"/>
</dbReference>
<reference evidence="2" key="3">
    <citation type="submission" date="2018-08" db="EMBL/GenBank/DDBJ databases">
        <title>Leveraging single-cell genomics to expand the Fungal Tree of Life.</title>
        <authorList>
            <consortium name="DOE Joint Genome Institute"/>
            <person name="Ahrendt S.R."/>
            <person name="Quandt C.A."/>
            <person name="Ciobanu D."/>
            <person name="Clum A."/>
            <person name="Salamov A."/>
            <person name="Andreopoulos B."/>
            <person name="Cheng J.-F."/>
            <person name="Woyke T."/>
            <person name="Pelin A."/>
            <person name="Henrissat B."/>
            <person name="Reynolds N."/>
            <person name="Benny G.L."/>
            <person name="Smith M.E."/>
            <person name="James T.Y."/>
            <person name="Grigoriev I.V."/>
        </authorList>
    </citation>
    <scope>NUCLEOTIDE SEQUENCE</scope>
    <source>
        <strain evidence="2">ATCC 52028</strain>
    </source>
</reference>
<dbReference type="EMBL" id="ML014214">
    <property type="protein sequence ID" value="RKP00469.1"/>
    <property type="molecule type" value="Genomic_DNA"/>
</dbReference>
<dbReference type="Proteomes" id="UP000268535">
    <property type="component" value="Unassembled WGS sequence"/>
</dbReference>
<dbReference type="InterPro" id="IPR001763">
    <property type="entry name" value="Rhodanese-like_dom"/>
</dbReference>
<proteinExistence type="predicted"/>
<dbReference type="GO" id="GO:0005634">
    <property type="term" value="C:nucleus"/>
    <property type="evidence" value="ECO:0007669"/>
    <property type="project" value="TreeGrafter"/>
</dbReference>
<evidence type="ECO:0000259" key="1">
    <source>
        <dbReference type="PROSITE" id="PS50206"/>
    </source>
</evidence>
<dbReference type="Gene3D" id="3.40.250.10">
    <property type="entry name" value="Rhodanese-like domain"/>
    <property type="match status" value="1"/>
</dbReference>
<accession>A0A4V1IUG4</accession>
<dbReference type="SMART" id="SM00450">
    <property type="entry name" value="RHOD"/>
    <property type="match status" value="1"/>
</dbReference>
<feature type="non-terminal residue" evidence="3">
    <location>
        <position position="103"/>
    </location>
</feature>
<gene>
    <name evidence="2" type="ORF">CAUPRSCDRAFT_1093</name>
    <name evidence="3" type="ORF">CXG81DRAFT_6241</name>
</gene>
<organism evidence="3 5">
    <name type="scientific">Caulochytrium protostelioides</name>
    <dbReference type="NCBI Taxonomy" id="1555241"/>
    <lineage>
        <taxon>Eukaryota</taxon>
        <taxon>Fungi</taxon>
        <taxon>Fungi incertae sedis</taxon>
        <taxon>Chytridiomycota</taxon>
        <taxon>Chytridiomycota incertae sedis</taxon>
        <taxon>Chytridiomycetes</taxon>
        <taxon>Caulochytriales</taxon>
        <taxon>Caulochytriaceae</taxon>
        <taxon>Caulochytrium</taxon>
    </lineage>
</organism>
<dbReference type="STRING" id="1555241.A0A4V1IUG4"/>
<keyword evidence="5" id="KW-1185">Reference proteome</keyword>